<dbReference type="SMART" id="SM00674">
    <property type="entry name" value="CENPB"/>
    <property type="match status" value="1"/>
</dbReference>
<dbReference type="PROSITE" id="PS51253">
    <property type="entry name" value="HTH_CENPB"/>
    <property type="match status" value="1"/>
</dbReference>
<dbReference type="GO" id="GO:0003677">
    <property type="term" value="F:DNA binding"/>
    <property type="evidence" value="ECO:0007669"/>
    <property type="project" value="UniProtKB-KW"/>
</dbReference>
<dbReference type="Pfam" id="PF03184">
    <property type="entry name" value="DDE_1"/>
    <property type="match status" value="1"/>
</dbReference>
<keyword evidence="1" id="KW-0238">DNA-binding</keyword>
<name>U9TL83_RHIID</name>
<dbReference type="Pfam" id="PF03221">
    <property type="entry name" value="HTH_Tnp_Tc5"/>
    <property type="match status" value="1"/>
</dbReference>
<dbReference type="SUPFAM" id="SSF46689">
    <property type="entry name" value="Homeodomain-like"/>
    <property type="match status" value="1"/>
</dbReference>
<dbReference type="Gene3D" id="1.10.10.60">
    <property type="entry name" value="Homeodomain-like"/>
    <property type="match status" value="1"/>
</dbReference>
<sequence length="255" mass="29205">EKWLCIDIANKELSNQKRDRGAKFPEIESALYLWMQQALASNLTITGDILKAKALNFVTQLQTTTFTASDGWLSKFKKHYNIRQFIKASEANSAPLETLEEERVALQEIIEQYDLCDVYNVDETALFWNLESSKTLSDHYISGTKKSKNQITIVLTCNADSSHKLPALGIKKDDLPIWYYWNHTAWMQVSVWLDNAPTHLIDETIQLLNIKVHFLFPNTTSHLQPLDAGIINSFKVRINNVGQLPDNLFSDILFT</sequence>
<dbReference type="PANTHER" id="PTHR19303">
    <property type="entry name" value="TRANSPOSON"/>
    <property type="match status" value="1"/>
</dbReference>
<gene>
    <name evidence="3" type="ORF">GLOINDRAFT_33389</name>
</gene>
<protein>
    <recommendedName>
        <fullName evidence="2">HTH CENPB-type domain-containing protein</fullName>
    </recommendedName>
</protein>
<dbReference type="InterPro" id="IPR050863">
    <property type="entry name" value="CenT-Element_Derived"/>
</dbReference>
<dbReference type="GO" id="GO:0005634">
    <property type="term" value="C:nucleus"/>
    <property type="evidence" value="ECO:0007669"/>
    <property type="project" value="TreeGrafter"/>
</dbReference>
<dbReference type="VEuPathDB" id="FungiDB:RhiirFUN_019744"/>
<proteinExistence type="predicted"/>
<dbReference type="InterPro" id="IPR004875">
    <property type="entry name" value="DDE_SF_endonuclease_dom"/>
</dbReference>
<evidence type="ECO:0000256" key="1">
    <source>
        <dbReference type="ARBA" id="ARBA00023125"/>
    </source>
</evidence>
<dbReference type="eggNOG" id="KOG3105">
    <property type="taxonomic scope" value="Eukaryota"/>
</dbReference>
<dbReference type="InterPro" id="IPR009057">
    <property type="entry name" value="Homeodomain-like_sf"/>
</dbReference>
<dbReference type="InterPro" id="IPR006600">
    <property type="entry name" value="HTH_CenpB_DNA-bd_dom"/>
</dbReference>
<dbReference type="AlphaFoldDB" id="U9TL83"/>
<reference evidence="3" key="1">
    <citation type="submission" date="2013-07" db="EMBL/GenBank/DDBJ databases">
        <title>The genome of an arbuscular mycorrhizal fungus provides insights into the evolution of the oldest plant symbiosis.</title>
        <authorList>
            <consortium name="DOE Joint Genome Institute"/>
            <person name="Tisserant E."/>
            <person name="Malbreil M."/>
            <person name="Kuo A."/>
            <person name="Kohler A."/>
            <person name="Symeonidi A."/>
            <person name="Balestrini R."/>
            <person name="Charron P."/>
            <person name="Duensing N."/>
            <person name="Frei-dit-Frey N."/>
            <person name="Gianinazzi-Pearson V."/>
            <person name="Gilbert B."/>
            <person name="Handa Y."/>
            <person name="Hijri M."/>
            <person name="Kaul R."/>
            <person name="Kawaguchi M."/>
            <person name="Krajinski F."/>
            <person name="Lammers P."/>
            <person name="Lapierre D."/>
            <person name="Masclaux F.G."/>
            <person name="Murat C."/>
            <person name="Morin E."/>
            <person name="Ndikumana S."/>
            <person name="Pagni M."/>
            <person name="Petitpierre D."/>
            <person name="Requena N."/>
            <person name="Rosikiewicz P."/>
            <person name="Riley R."/>
            <person name="Saito K."/>
            <person name="San Clemente H."/>
            <person name="Shapiro H."/>
            <person name="van Tuinen D."/>
            <person name="Becard G."/>
            <person name="Bonfante P."/>
            <person name="Paszkowski U."/>
            <person name="Shachar-Hill Y."/>
            <person name="Young J.P."/>
            <person name="Sanders I.R."/>
            <person name="Henrissat B."/>
            <person name="Rensing S.A."/>
            <person name="Grigoriev I.V."/>
            <person name="Corradi N."/>
            <person name="Roux C."/>
            <person name="Martin F."/>
        </authorList>
    </citation>
    <scope>NUCLEOTIDE SEQUENCE</scope>
    <source>
        <strain evidence="3">DAOM 197198</strain>
    </source>
</reference>
<feature type="domain" description="HTH CENPB-type" evidence="2">
    <location>
        <begin position="15"/>
        <end position="86"/>
    </location>
</feature>
<feature type="non-terminal residue" evidence="3">
    <location>
        <position position="1"/>
    </location>
</feature>
<dbReference type="HOGENOM" id="CLU_018294_5_0_1"/>
<organism evidence="3">
    <name type="scientific">Rhizophagus irregularis (strain DAOM 181602 / DAOM 197198 / MUCL 43194)</name>
    <name type="common">Arbuscular mycorrhizal fungus</name>
    <name type="synonym">Glomus intraradices</name>
    <dbReference type="NCBI Taxonomy" id="747089"/>
    <lineage>
        <taxon>Eukaryota</taxon>
        <taxon>Fungi</taxon>
        <taxon>Fungi incertae sedis</taxon>
        <taxon>Mucoromycota</taxon>
        <taxon>Glomeromycotina</taxon>
        <taxon>Glomeromycetes</taxon>
        <taxon>Glomerales</taxon>
        <taxon>Glomeraceae</taxon>
        <taxon>Rhizophagus</taxon>
    </lineage>
</organism>
<accession>U9TL83</accession>
<evidence type="ECO:0000313" key="3">
    <source>
        <dbReference type="EMBL" id="ESA07033.1"/>
    </source>
</evidence>
<dbReference type="EMBL" id="KI290823">
    <property type="protein sequence ID" value="ESA07033.1"/>
    <property type="molecule type" value="Genomic_DNA"/>
</dbReference>
<evidence type="ECO:0000259" key="2">
    <source>
        <dbReference type="PROSITE" id="PS51253"/>
    </source>
</evidence>
<dbReference type="PANTHER" id="PTHR19303:SF73">
    <property type="entry name" value="PROTEIN PDC2"/>
    <property type="match status" value="1"/>
</dbReference>